<proteinExistence type="predicted"/>
<dbReference type="AlphaFoldDB" id="A0A914XRR7"/>
<accession>A0A914XRR7</accession>
<dbReference type="Proteomes" id="UP000887577">
    <property type="component" value="Unplaced"/>
</dbReference>
<evidence type="ECO:0000313" key="2">
    <source>
        <dbReference type="WBParaSite" id="PSU_v2.g10685.t1"/>
    </source>
</evidence>
<keyword evidence="1" id="KW-1185">Reference proteome</keyword>
<organism evidence="1 2">
    <name type="scientific">Panagrolaimus superbus</name>
    <dbReference type="NCBI Taxonomy" id="310955"/>
    <lineage>
        <taxon>Eukaryota</taxon>
        <taxon>Metazoa</taxon>
        <taxon>Ecdysozoa</taxon>
        <taxon>Nematoda</taxon>
        <taxon>Chromadorea</taxon>
        <taxon>Rhabditida</taxon>
        <taxon>Tylenchina</taxon>
        <taxon>Panagrolaimomorpha</taxon>
        <taxon>Panagrolaimoidea</taxon>
        <taxon>Panagrolaimidae</taxon>
        <taxon>Panagrolaimus</taxon>
    </lineage>
</organism>
<protein>
    <submittedName>
        <fullName evidence="2">Uncharacterized protein</fullName>
    </submittedName>
</protein>
<name>A0A914XRR7_9BILA</name>
<sequence>MSFRAVGDKIRVSNETYKILVAQIGGYEFKWSHVVDNRDGIETDGRIIILGSRKTLEMLANATNIGADGSFSRAPLGFMQFYSVHTNVEQSYKPCKVCPKNIEPP</sequence>
<evidence type="ECO:0000313" key="1">
    <source>
        <dbReference type="Proteomes" id="UP000887577"/>
    </source>
</evidence>
<reference evidence="2" key="1">
    <citation type="submission" date="2022-11" db="UniProtKB">
        <authorList>
            <consortium name="WormBaseParasite"/>
        </authorList>
    </citation>
    <scope>IDENTIFICATION</scope>
</reference>
<dbReference type="WBParaSite" id="PSU_v2.g10685.t1">
    <property type="protein sequence ID" value="PSU_v2.g10685.t1"/>
    <property type="gene ID" value="PSU_v2.g10685"/>
</dbReference>